<evidence type="ECO:0000313" key="2">
    <source>
        <dbReference type="EMBL" id="MFC3832615.1"/>
    </source>
</evidence>
<name>A0ABV7Z8P7_9DEIO</name>
<dbReference type="EMBL" id="JBHRZG010000007">
    <property type="protein sequence ID" value="MFC3832615.1"/>
    <property type="molecule type" value="Genomic_DNA"/>
</dbReference>
<reference evidence="3" key="1">
    <citation type="journal article" date="2019" name="Int. J. Syst. Evol. Microbiol.">
        <title>The Global Catalogue of Microorganisms (GCM) 10K type strain sequencing project: providing services to taxonomists for standard genome sequencing and annotation.</title>
        <authorList>
            <consortium name="The Broad Institute Genomics Platform"/>
            <consortium name="The Broad Institute Genome Sequencing Center for Infectious Disease"/>
            <person name="Wu L."/>
            <person name="Ma J."/>
        </authorList>
    </citation>
    <scope>NUCLEOTIDE SEQUENCE [LARGE SCALE GENOMIC DNA]</scope>
    <source>
        <strain evidence="3">CCTCC AB 2017081</strain>
    </source>
</reference>
<sequence>MAPATPAELVEPASRAAWRAWLQANHATSRGVRLVLHKKGSPIPNLSSAEAVEEALCFGWIDSRPGRLDGHRSFLTFTPRRPGSGWSAVNKERIARLQAGGLMTPAGQARIDAAIADGTWTKLDSVAAVEVPDDLRAALEARPGAAASWEAFPVSAKRAVLEWIVHAKTGATREKRVTEAAEKAARGERANQWRRP</sequence>
<gene>
    <name evidence="2" type="ORF">ACFOSB_07060</name>
</gene>
<accession>A0ABV7Z8P7</accession>
<dbReference type="RefSeq" id="WP_322473340.1">
    <property type="nucleotide sequence ID" value="NZ_JBHRZG010000007.1"/>
</dbReference>
<organism evidence="2 3">
    <name type="scientific">Deinococcus rufus</name>
    <dbReference type="NCBI Taxonomy" id="2136097"/>
    <lineage>
        <taxon>Bacteria</taxon>
        <taxon>Thermotogati</taxon>
        <taxon>Deinococcota</taxon>
        <taxon>Deinococci</taxon>
        <taxon>Deinococcales</taxon>
        <taxon>Deinococcaceae</taxon>
        <taxon>Deinococcus</taxon>
    </lineage>
</organism>
<keyword evidence="3" id="KW-1185">Reference proteome</keyword>
<dbReference type="Pfam" id="PF13376">
    <property type="entry name" value="OmdA"/>
    <property type="match status" value="1"/>
</dbReference>
<dbReference type="Proteomes" id="UP001595803">
    <property type="component" value="Unassembled WGS sequence"/>
</dbReference>
<protein>
    <submittedName>
        <fullName evidence="2">YdeI family protein</fullName>
    </submittedName>
</protein>
<evidence type="ECO:0000313" key="3">
    <source>
        <dbReference type="Proteomes" id="UP001595803"/>
    </source>
</evidence>
<proteinExistence type="predicted"/>
<feature type="region of interest" description="Disordered" evidence="1">
    <location>
        <begin position="172"/>
        <end position="196"/>
    </location>
</feature>
<evidence type="ECO:0000256" key="1">
    <source>
        <dbReference type="SAM" id="MobiDB-lite"/>
    </source>
</evidence>
<comment type="caution">
    <text evidence="2">The sequence shown here is derived from an EMBL/GenBank/DDBJ whole genome shotgun (WGS) entry which is preliminary data.</text>
</comment>